<dbReference type="RefSeq" id="WP_229726495.1">
    <property type="nucleotide sequence ID" value="NZ_BMDM01000003.1"/>
</dbReference>
<dbReference type="PANTHER" id="PTHR33445">
    <property type="entry name" value="ATP SYNTHASE SUBUNIT B', CHLOROPLASTIC"/>
    <property type="match status" value="1"/>
</dbReference>
<keyword evidence="5 13" id="KW-0812">Transmembrane</keyword>
<comment type="subunit">
    <text evidence="13">F-type ATPases have 2 components, F(1) - the catalytic core - and F(0) - the membrane proton channel. F(1) has five subunits: alpha(3), beta(3), gamma(1), delta(1), epsilon(1). F(0) has three main subunits: a(1), b(2) and c(10-14). The alpha and beta chains form an alternating ring which encloses part of the gamma chain. F(1) is attached to F(0) by a central stalk formed by the gamma and epsilon chains, while a peripheral stalk is formed by the delta and b chains.</text>
</comment>
<dbReference type="EMBL" id="LT906462">
    <property type="protein sequence ID" value="SNV60393.1"/>
    <property type="molecule type" value="Genomic_DNA"/>
</dbReference>
<evidence type="ECO:0000256" key="12">
    <source>
        <dbReference type="ARBA" id="ARBA00037847"/>
    </source>
</evidence>
<dbReference type="NCBIfam" id="NF009987">
    <property type="entry name" value="PRK13453.1"/>
    <property type="match status" value="1"/>
</dbReference>
<dbReference type="GO" id="GO:0016787">
    <property type="term" value="F:hydrolase activity"/>
    <property type="evidence" value="ECO:0007669"/>
    <property type="project" value="UniProtKB-KW"/>
</dbReference>
<evidence type="ECO:0000256" key="13">
    <source>
        <dbReference type="HAMAP-Rule" id="MF_01398"/>
    </source>
</evidence>
<gene>
    <name evidence="13 16" type="primary">atpF</name>
    <name evidence="16" type="ORF">SAMEA4384403_00648</name>
</gene>
<keyword evidence="17" id="KW-1185">Reference proteome</keyword>
<dbReference type="GO" id="GO:0046933">
    <property type="term" value="F:proton-transporting ATP synthase activity, rotational mechanism"/>
    <property type="evidence" value="ECO:0007669"/>
    <property type="project" value="UniProtKB-UniRule"/>
</dbReference>
<evidence type="ECO:0000256" key="6">
    <source>
        <dbReference type="ARBA" id="ARBA00022781"/>
    </source>
</evidence>
<keyword evidence="10 13" id="KW-0066">ATP synthesis</keyword>
<dbReference type="GO" id="GO:0005886">
    <property type="term" value="C:plasma membrane"/>
    <property type="evidence" value="ECO:0007669"/>
    <property type="project" value="UniProtKB-SubCell"/>
</dbReference>
<keyword evidence="7 13" id="KW-1133">Transmembrane helix</keyword>
<accession>A0A239YPG5</accession>
<evidence type="ECO:0000256" key="9">
    <source>
        <dbReference type="ARBA" id="ARBA00023136"/>
    </source>
</evidence>
<comment type="function">
    <text evidence="13">Component of the F(0) channel, it forms part of the peripheral stalk, linking F(1) to F(0).</text>
</comment>
<comment type="function">
    <text evidence="11 13">F(1)F(0) ATP synthase produces ATP from ADP in the presence of a proton or sodium gradient. F-type ATPases consist of two structural domains, F(1) containing the extramembraneous catalytic core and F(0) containing the membrane proton channel, linked together by a central stalk and a peripheral stalk. During catalysis, ATP synthesis in the catalytic domain of F(1) is coupled via a rotary mechanism of the central stalk subunits to proton translocation.</text>
</comment>
<protein>
    <recommendedName>
        <fullName evidence="13">ATP synthase subunit b</fullName>
    </recommendedName>
    <alternativeName>
        <fullName evidence="13">ATP synthase F(0) sector subunit b</fullName>
    </alternativeName>
    <alternativeName>
        <fullName evidence="13">ATPase subunit I</fullName>
    </alternativeName>
    <alternativeName>
        <fullName evidence="13">F-type ATPase subunit b</fullName>
        <shortName evidence="13">F-ATPase subunit b</shortName>
    </alternativeName>
</protein>
<keyword evidence="2 13" id="KW-0813">Transport</keyword>
<evidence type="ECO:0000256" key="3">
    <source>
        <dbReference type="ARBA" id="ARBA00022475"/>
    </source>
</evidence>
<keyword evidence="6 13" id="KW-0375">Hydrogen ion transport</keyword>
<evidence type="ECO:0000256" key="14">
    <source>
        <dbReference type="RuleBase" id="RU003848"/>
    </source>
</evidence>
<dbReference type="KEGG" id="sste:SAMEA4384403_0648"/>
<keyword evidence="3 13" id="KW-1003">Cell membrane</keyword>
<dbReference type="AlphaFoldDB" id="A0A239YPG5"/>
<organism evidence="16 17">
    <name type="scientific">Mammaliicoccus stepanovicii</name>
    <dbReference type="NCBI Taxonomy" id="643214"/>
    <lineage>
        <taxon>Bacteria</taxon>
        <taxon>Bacillati</taxon>
        <taxon>Bacillota</taxon>
        <taxon>Bacilli</taxon>
        <taxon>Bacillales</taxon>
        <taxon>Staphylococcaceae</taxon>
        <taxon>Mammaliicoccus</taxon>
    </lineage>
</organism>
<dbReference type="InterPro" id="IPR050059">
    <property type="entry name" value="ATP_synthase_B_chain"/>
</dbReference>
<evidence type="ECO:0000313" key="16">
    <source>
        <dbReference type="EMBL" id="SNV60393.1"/>
    </source>
</evidence>
<dbReference type="Proteomes" id="UP000242084">
    <property type="component" value="Chromosome 1"/>
</dbReference>
<dbReference type="GO" id="GO:0045259">
    <property type="term" value="C:proton-transporting ATP synthase complex"/>
    <property type="evidence" value="ECO:0007669"/>
    <property type="project" value="UniProtKB-KW"/>
</dbReference>
<dbReference type="InterPro" id="IPR002146">
    <property type="entry name" value="ATP_synth_b/b'su_bac/chlpt"/>
</dbReference>
<evidence type="ECO:0000313" key="17">
    <source>
        <dbReference type="Proteomes" id="UP000242084"/>
    </source>
</evidence>
<evidence type="ECO:0000256" key="11">
    <source>
        <dbReference type="ARBA" id="ARBA00025198"/>
    </source>
</evidence>
<dbReference type="GO" id="GO:0012505">
    <property type="term" value="C:endomembrane system"/>
    <property type="evidence" value="ECO:0007669"/>
    <property type="project" value="UniProtKB-SubCell"/>
</dbReference>
<feature type="coiled-coil region" evidence="15">
    <location>
        <begin position="55"/>
        <end position="130"/>
    </location>
</feature>
<proteinExistence type="inferred from homology"/>
<comment type="subcellular location">
    <subcellularLocation>
        <location evidence="13">Cell membrane</location>
        <topology evidence="13">Single-pass membrane protein</topology>
    </subcellularLocation>
    <subcellularLocation>
        <location evidence="12">Endomembrane system</location>
        <topology evidence="12">Single-pass membrane protein</topology>
    </subcellularLocation>
</comment>
<dbReference type="CDD" id="cd06503">
    <property type="entry name" value="ATP-synt_Fo_b"/>
    <property type="match status" value="1"/>
</dbReference>
<evidence type="ECO:0000256" key="8">
    <source>
        <dbReference type="ARBA" id="ARBA00023065"/>
    </source>
</evidence>
<keyword evidence="16" id="KW-0378">Hydrolase</keyword>
<keyword evidence="8 13" id="KW-0406">Ion transport</keyword>
<evidence type="ECO:0000256" key="5">
    <source>
        <dbReference type="ARBA" id="ARBA00022692"/>
    </source>
</evidence>
<dbReference type="GO" id="GO:0046961">
    <property type="term" value="F:proton-transporting ATPase activity, rotational mechanism"/>
    <property type="evidence" value="ECO:0007669"/>
    <property type="project" value="TreeGrafter"/>
</dbReference>
<sequence>MAVDHNVFVLGAANGGVETGTILFTLITFLILLALLKKYAWGPLKSIMDERENAINKDIDDAHAAKVNAKKLEEENREVLKKTQEEVQTILDDAKHQAKIQQEQIINEANLKANGLVQSAQAEIQQEKQKAIADINNRVSELSVLIASKVINKEISEQDQKGLVEKYIKEAGDK</sequence>
<dbReference type="NCBIfam" id="TIGR01144">
    <property type="entry name" value="ATP_synt_b"/>
    <property type="match status" value="1"/>
</dbReference>
<evidence type="ECO:0000256" key="10">
    <source>
        <dbReference type="ARBA" id="ARBA00023310"/>
    </source>
</evidence>
<dbReference type="Pfam" id="PF00430">
    <property type="entry name" value="ATP-synt_B"/>
    <property type="match status" value="1"/>
</dbReference>
<evidence type="ECO:0000256" key="4">
    <source>
        <dbReference type="ARBA" id="ARBA00022547"/>
    </source>
</evidence>
<dbReference type="InterPro" id="IPR028987">
    <property type="entry name" value="ATP_synth_B-like_membr_sf"/>
</dbReference>
<feature type="transmembrane region" description="Helical" evidence="13">
    <location>
        <begin position="20"/>
        <end position="36"/>
    </location>
</feature>
<dbReference type="InterPro" id="IPR005864">
    <property type="entry name" value="ATP_synth_F0_bsu_bac"/>
</dbReference>
<keyword evidence="4 13" id="KW-0138">CF(0)</keyword>
<keyword evidence="15" id="KW-0175">Coiled coil</keyword>
<evidence type="ECO:0000256" key="7">
    <source>
        <dbReference type="ARBA" id="ARBA00022989"/>
    </source>
</evidence>
<dbReference type="SUPFAM" id="SSF81573">
    <property type="entry name" value="F1F0 ATP synthase subunit B, membrane domain"/>
    <property type="match status" value="1"/>
</dbReference>
<comment type="similarity">
    <text evidence="1 13 14">Belongs to the ATPase B chain family.</text>
</comment>
<evidence type="ECO:0000256" key="2">
    <source>
        <dbReference type="ARBA" id="ARBA00022448"/>
    </source>
</evidence>
<reference evidence="16 17" key="1">
    <citation type="submission" date="2017-06" db="EMBL/GenBank/DDBJ databases">
        <authorList>
            <consortium name="Pathogen Informatics"/>
        </authorList>
    </citation>
    <scope>NUCLEOTIDE SEQUENCE [LARGE SCALE GENOMIC DNA]</scope>
    <source>
        <strain evidence="16 17">NCTC13839</strain>
    </source>
</reference>
<evidence type="ECO:0000256" key="15">
    <source>
        <dbReference type="SAM" id="Coils"/>
    </source>
</evidence>
<evidence type="ECO:0000256" key="1">
    <source>
        <dbReference type="ARBA" id="ARBA00005513"/>
    </source>
</evidence>
<keyword evidence="9 13" id="KW-0472">Membrane</keyword>
<dbReference type="HAMAP" id="MF_01398">
    <property type="entry name" value="ATP_synth_b_bprime"/>
    <property type="match status" value="1"/>
</dbReference>
<name>A0A239YPG5_9STAP</name>
<dbReference type="PANTHER" id="PTHR33445:SF1">
    <property type="entry name" value="ATP SYNTHASE SUBUNIT B"/>
    <property type="match status" value="1"/>
</dbReference>